<dbReference type="GeneID" id="27683359"/>
<accession>A0A0A2JFQ8</accession>
<dbReference type="EMBL" id="JQFZ01000308">
    <property type="protein sequence ID" value="KGO51145.1"/>
    <property type="molecule type" value="Genomic_DNA"/>
</dbReference>
<gene>
    <name evidence="1" type="ORF">PEX2_106700</name>
</gene>
<evidence type="ECO:0000313" key="2">
    <source>
        <dbReference type="Proteomes" id="UP000030143"/>
    </source>
</evidence>
<evidence type="ECO:0000313" key="1">
    <source>
        <dbReference type="EMBL" id="KGO51145.1"/>
    </source>
</evidence>
<name>A0A0A2JFQ8_PENEN</name>
<dbReference type="PhylomeDB" id="A0A0A2JFQ8"/>
<organism evidence="1 2">
    <name type="scientific">Penicillium expansum</name>
    <name type="common">Blue mold rot fungus</name>
    <dbReference type="NCBI Taxonomy" id="27334"/>
    <lineage>
        <taxon>Eukaryota</taxon>
        <taxon>Fungi</taxon>
        <taxon>Dikarya</taxon>
        <taxon>Ascomycota</taxon>
        <taxon>Pezizomycotina</taxon>
        <taxon>Eurotiomycetes</taxon>
        <taxon>Eurotiomycetidae</taxon>
        <taxon>Eurotiales</taxon>
        <taxon>Aspergillaceae</taxon>
        <taxon>Penicillium</taxon>
    </lineage>
</organism>
<reference evidence="1 2" key="1">
    <citation type="journal article" date="2015" name="Mol. Plant Microbe Interact.">
        <title>Genome, transcriptome, and functional analyses of Penicillium expansum provide new insights into secondary metabolism and pathogenicity.</title>
        <authorList>
            <person name="Ballester A.R."/>
            <person name="Marcet-Houben M."/>
            <person name="Levin E."/>
            <person name="Sela N."/>
            <person name="Selma-Lazaro C."/>
            <person name="Carmona L."/>
            <person name="Wisniewski M."/>
            <person name="Droby S."/>
            <person name="Gonzalez-Candelas L."/>
            <person name="Gabaldon T."/>
        </authorList>
    </citation>
    <scope>NUCLEOTIDE SEQUENCE [LARGE SCALE GENOMIC DNA]</scope>
    <source>
        <strain evidence="1 2">MD-8</strain>
    </source>
</reference>
<dbReference type="HOGENOM" id="CLU_2073955_0_0_1"/>
<dbReference type="RefSeq" id="XP_016594149.1">
    <property type="nucleotide sequence ID" value="XM_016747938.1"/>
</dbReference>
<comment type="caution">
    <text evidence="1">The sequence shown here is derived from an EMBL/GenBank/DDBJ whole genome shotgun (WGS) entry which is preliminary data.</text>
</comment>
<dbReference type="STRING" id="27334.A0A0A2JFQ8"/>
<keyword evidence="2" id="KW-1185">Reference proteome</keyword>
<protein>
    <recommendedName>
        <fullName evidence="3">Signal peptidase I</fullName>
    </recommendedName>
</protein>
<evidence type="ECO:0008006" key="3">
    <source>
        <dbReference type="Google" id="ProtNLM"/>
    </source>
</evidence>
<proteinExistence type="predicted"/>
<sequence length="118" mass="13279">MRSALDVLLTAAQVVATGFIVWRALSLWAGAPCPVIILTIESIVPACFPGDILSNSNHNRNFEIGDLPVCWLPDSAFPIIHRVLRVLYEEQRNLYIALIIDNKLDNYMTPSFHVENLF</sequence>
<dbReference type="VEuPathDB" id="FungiDB:PEXP_108650"/>
<dbReference type="Proteomes" id="UP000030143">
    <property type="component" value="Unassembled WGS sequence"/>
</dbReference>
<dbReference type="AlphaFoldDB" id="A0A0A2JFQ8"/>
<dbReference type="OrthoDB" id="10257561at2759"/>